<keyword evidence="1" id="KW-0449">Lipoprotein</keyword>
<proteinExistence type="predicted"/>
<keyword evidence="2" id="KW-1185">Reference proteome</keyword>
<dbReference type="EMBL" id="BFAZ01000001">
    <property type="protein sequence ID" value="GBF40759.1"/>
    <property type="molecule type" value="Genomic_DNA"/>
</dbReference>
<gene>
    <name evidence="1" type="ORF">LPTSP2_00240</name>
</gene>
<evidence type="ECO:0000313" key="1">
    <source>
        <dbReference type="EMBL" id="GBF40759.1"/>
    </source>
</evidence>
<reference evidence="2" key="1">
    <citation type="journal article" date="2019" name="Microbiol. Immunol.">
        <title>Molecular and phenotypic characterization of Leptospira johnsonii sp. nov., Leptospira ellinghausenii sp. nov. and Leptospira ryugenii sp. nov. isolated from soil and water in Japan.</title>
        <authorList>
            <person name="Masuzawa T."/>
            <person name="Saito M."/>
            <person name="Nakao R."/>
            <person name="Nikaido Y."/>
            <person name="Matsumoto M."/>
            <person name="Ogawa M."/>
            <person name="Yokoyama M."/>
            <person name="Hidaka Y."/>
            <person name="Tomita J."/>
            <person name="Sakakibara K."/>
            <person name="Suzuki K."/>
            <person name="Yasuda S."/>
            <person name="Sato H."/>
            <person name="Yamaguchi M."/>
            <person name="Yoshida S.I."/>
            <person name="Koizumi N."/>
            <person name="Kawamura Y."/>
        </authorList>
    </citation>
    <scope>NUCLEOTIDE SEQUENCE [LARGE SCALE GENOMIC DNA]</scope>
    <source>
        <strain evidence="2">E18</strain>
    </source>
</reference>
<comment type="caution">
    <text evidence="1">The sequence shown here is derived from an EMBL/GenBank/DDBJ whole genome shotgun (WGS) entry which is preliminary data.</text>
</comment>
<sequence>MGKKIYNNRYAKIMMMISFVFVLLDCSGNSNSNFSSWMEGILLVVKVPQVETSTEPDKPTLGNEYEIHSITPDVLLENTNFVIKGKNLLLLSPKELWGEGGDKYVSFTNRSDDEIMAQVKLCSNPMIEVLFVIPSKGKEKRLLPCLGQFYYSFRSYFLETNQEISNFEPRALNPSLQTLVNLGEIVFGIEPQLPSGISFNSKTGIVTGIPTSSTNQMFQSFQVTASLIKNPELKIHSEFQLIVLTSEEKNNRTCREISATSTCNGPSPHVCSNSGKCFMSKLACISDRECGL</sequence>
<dbReference type="AlphaFoldDB" id="A0A2P2D805"/>
<accession>A0A2P2D805</accession>
<protein>
    <submittedName>
        <fullName evidence="1">Hypothetical lipoprotein</fullName>
    </submittedName>
</protein>
<dbReference type="Pfam" id="PF05345">
    <property type="entry name" value="He_PIG"/>
    <property type="match status" value="1"/>
</dbReference>
<organism evidence="1 2">
    <name type="scientific">Leptospira ellinghausenii</name>
    <dbReference type="NCBI Taxonomy" id="1917822"/>
    <lineage>
        <taxon>Bacteria</taxon>
        <taxon>Pseudomonadati</taxon>
        <taxon>Spirochaetota</taxon>
        <taxon>Spirochaetia</taxon>
        <taxon>Leptospirales</taxon>
        <taxon>Leptospiraceae</taxon>
        <taxon>Leptospira</taxon>
    </lineage>
</organism>
<dbReference type="Proteomes" id="UP000245206">
    <property type="component" value="Unassembled WGS sequence"/>
</dbReference>
<dbReference type="RefSeq" id="WP_245918179.1">
    <property type="nucleotide sequence ID" value="NZ_BFAZ01000001.1"/>
</dbReference>
<evidence type="ECO:0000313" key="2">
    <source>
        <dbReference type="Proteomes" id="UP000245206"/>
    </source>
</evidence>
<name>A0A2P2D805_9LEPT</name>